<keyword evidence="5" id="KW-1185">Reference proteome</keyword>
<dbReference type="Gene3D" id="1.25.40.180">
    <property type="match status" value="1"/>
</dbReference>
<feature type="compositionally biased region" description="Low complexity" evidence="1">
    <location>
        <begin position="2435"/>
        <end position="2445"/>
    </location>
</feature>
<evidence type="ECO:0008006" key="6">
    <source>
        <dbReference type="Google" id="ProtNLM"/>
    </source>
</evidence>
<evidence type="ECO:0000313" key="4">
    <source>
        <dbReference type="EMBL" id="KAK2962419.1"/>
    </source>
</evidence>
<gene>
    <name evidence="4" type="ORF">BLNAU_2662</name>
</gene>
<accession>A0ABQ9YFR1</accession>
<evidence type="ECO:0000259" key="2">
    <source>
        <dbReference type="Pfam" id="PF04054"/>
    </source>
</evidence>
<dbReference type="Pfam" id="PF16415">
    <property type="entry name" value="CNOT1_CAF1_bind"/>
    <property type="match status" value="1"/>
</dbReference>
<name>A0ABQ9YFR1_9EUKA</name>
<reference evidence="4 5" key="1">
    <citation type="journal article" date="2022" name="bioRxiv">
        <title>Genomics of Preaxostyla Flagellates Illuminates Evolutionary Transitions and the Path Towards Mitochondrial Loss.</title>
        <authorList>
            <person name="Novak L.V.F."/>
            <person name="Treitli S.C."/>
            <person name="Pyrih J."/>
            <person name="Halakuc P."/>
            <person name="Pipaliya S.V."/>
            <person name="Vacek V."/>
            <person name="Brzon O."/>
            <person name="Soukal P."/>
            <person name="Eme L."/>
            <person name="Dacks J.B."/>
            <person name="Karnkowska A."/>
            <person name="Elias M."/>
            <person name="Hampl V."/>
        </authorList>
    </citation>
    <scope>NUCLEOTIDE SEQUENCE [LARGE SCALE GENOMIC DNA]</scope>
    <source>
        <strain evidence="4">NAU3</strain>
        <tissue evidence="4">Gut</tissue>
    </source>
</reference>
<sequence>MFSLSNAAILHIQHGLATLTPESINTFQVEAENVIPYLHHTPRPVYHHFILSQRRKIREPNQLKLFDTLLSASLKLSLRSPDFITVIIRTFEHQSLQKEISSRNSLEEFCSSLQFTQNDFLLLVVALTYSTVSDHRMIAEDVLFSYLHEQQYHLSHLTHRTRHVIFYTLKMKALLSSENTYWNTQNLAALNQGQIQMQTSVVLSSITTALFSRNCVNPHVIYRGLCMNRPSIFRSRDSQRQWKMNTRPTRAIIDFTRTSLPTSHLLLDFGQTIFSSAEQKAISLTQLIIGYTGQQEENSLLNVLGRIVGTIVMDIQDRVLSHPNVVTNDSKRSVDNTQIQPHVKRIIKMWNLPLFGQIVSTLFPKISADSIVRALDYPGFECKHPVGVFALQLFYSSFVKHRTRIHSPKPDRIPDFQFPYHVLFTARMSDQEEHPGAFNLWTNRCAQFSLIQCALQCSEEVFSFEEMSHPSYSQVFEGHSPFTIISDIAQPSIISFYAKKGINRKDTNLRHDLPPSRKGKPEYTHHLIQRLPTSLPLPTLTDLNQPQPASVPIYPNPLFPITSRDFSRVLSAFRVVDVTLTLLALCTPNTSSVQGGSVPPRLLSSVLACFSLPAALIPDFMILILSMIFHLTPSINLPFFLAMASLPYSVILRSRPSAQILLDSMKKTEQSKSLLHISKSLTLPSLIPTALSILTMITLHKFDQSWSTYIVDVLSASQTIDKILQLLVLSPETQPINGFVFSVPVSFGMDVAHLAKCRNLLNLEYWLPDFHKHLPTKPSIKSSLTRQIFLFELVVYIHSKLVRTPPPLSSLISFFSPAFVVNKTHPLFLPVHPQIFEYFNQYVLKNIELFSTPTFQQLTKSLNNAGRYEDPDLDVLDLVSLQHSMTTLRNVMLDNPQHTRRRLNGIRGKSPSHVPFSFYSVTIDPNGESVIPSSSYGFQLQSHLSFSAQSAVAATIVPQTVSQYTIHNPSENPSPLPHDTHQIQNAVNTLFLKYFQGVIDVAEVIKQCQDWILTKKKEHHDYFVGHLFKELEHYEGFSHDYLERYVNLVRNCLKAEIFTEQQARTFKKLVEDALTSRNPQMRDIGTIFVRQLDELNAQTQGTVNPSQSQLSTRRIRPEQCEGSFMERCASARMSNTKMLFISFHSEQIYLPSYSFQTSLNSFFLRLHRLNSQASVGQDFIDDFLNLIESEIVTIRANGTVLPHPASVLTNVQIEMLSRVIYPFVSKFLLFKYILSRPEDHNTDPDSKDQIDPNTSIENFVAFLHKMDSPSLSNQVQKDIRQTLNCFADLDHVTTSLVKSDEFTKTLKTLGQLYGLLTIAVNLPIRKIQFSTLFDVKTFLLVGFQKGRLWAHIPFVCALLQSCTRSTVFNPQQPWIAGILSLLSELGSLPLKDSIKFDIHTLKHELEKFFRPIKGVDYVLPQPEDAQALIQSHPMLVAPEMNIDLDLHTSHRRKASSEASFSQSMNQIKFGYDPPKLDLSKINFSQNVAFKEFVETKYRPKLENIINMARAESKETVTAVLTQTFLRDGYFLPIDTDTRVQEQDPFEGWFYAMSRVQCFSLLTHVAYYAIRKNLWAGLGKLLDGMKTEGKQLLIAQISSDSKVSLPPPSTMKSILEILLPQMVKYYFQPFFEDTLSVNEAIIKDVCQIFARNRAMTRVLFFKSNLIQPSYFFDTESFSFIWYSLISTKLLPDWTDPTLNLTLTQIFAILFKRTAAFLESVSISQTTPLLKSFSIDPILTIDPRYFSLPSLIPQPPSIKKMLHMKPPDRFLSTSIIKPAIIEKHVQLIEDEFKIEEISFYRESSAFDREVRALREAALDRMIIKNECHAIEQYLFHKLDAQSLTFLPHQHLPRILAPETCRDLVYPIYMKHRDTKTVEVERDQEKFTLSVNHQVNGFRVRLRHLTSRIQQEARKKVMTITKEFLKVVQENEMYISFFLLNEYTRLLSECQSKFVRILTTACVHKMMADVSPFLMVIPHVNSPISPHPPAGTRCHEIPAFIHTSPQITSIQSLSKAQENVAPFSPQDPRLEYPRESSVVITDSYYMKMLVMLHSLDPATVMQVVFETCLREGLGMASHPPPAGLEKDDSVALQYQTPPTTVVGKVKRSNTQDQDVILAHHLTLSFHQKNQWICSKHIHQISVLIHLILEGLLAARLYFENLQHVFHRIWRSTFPRDTDGTKPQFRINVAWTDCLLNGLMFVNLLLRFIAEQPQEIHVLNVGEFFQCLVNAIDDWKEMAASPAFMQEFNTLNTSISQYKRYWEIFEGTFFEIAQLVDLLIEKNIKFGRDTRRFHLFESLQEQINSTPTPPINEDPILVPKDEDILTLFEEWSQNKQNNGQDLGIVAKFNSINALSMISPPSNPEVYPPLFNTFCVAFAHTLSTFADTERLTRQEVIKDPIVSTFLDQQVSILDEANPLKSISTSSRKDKKEEAERGSYTSEVSVPSTHTSSSSLNSLVLHYNLSASDLFCHFVLLVCNVISAAHHQQNQDSPNLPFAPYSSPAFLSTLSLALESVISCTLSSQPPNSNILHHTHRIIYVLQARVFGSIPAYSDVVSLSTLDPERGVEIVERIEILENWYLTLFANTLSRLSPVQFPAFSYQFLSLLSSTHILKRLGSVHTPFQKDPSMPSSETSPDSPPQNWIHFRALLIPLLQLNSLISSHKHSKPMSSFSSGLFRLFVVLKTNFPDFLSFAAPSLLTCSTNHKKLYNLLSSFVH</sequence>
<feature type="domain" description="CCR4-NOT transcription complex subunit 1 CAF1-binding" evidence="3">
    <location>
        <begin position="1252"/>
        <end position="1417"/>
    </location>
</feature>
<evidence type="ECO:0000256" key="1">
    <source>
        <dbReference type="SAM" id="MobiDB-lite"/>
    </source>
</evidence>
<dbReference type="PANTHER" id="PTHR13162">
    <property type="entry name" value="CCR4-NOT TRANSCRIPTION COMPLEX"/>
    <property type="match status" value="1"/>
</dbReference>
<feature type="compositionally biased region" description="Basic and acidic residues" evidence="1">
    <location>
        <begin position="2421"/>
        <end position="2431"/>
    </location>
</feature>
<proteinExistence type="predicted"/>
<organism evidence="4 5">
    <name type="scientific">Blattamonas nauphoetae</name>
    <dbReference type="NCBI Taxonomy" id="2049346"/>
    <lineage>
        <taxon>Eukaryota</taxon>
        <taxon>Metamonada</taxon>
        <taxon>Preaxostyla</taxon>
        <taxon>Oxymonadida</taxon>
        <taxon>Blattamonas</taxon>
    </lineage>
</organism>
<dbReference type="Gene3D" id="1.25.40.790">
    <property type="match status" value="1"/>
</dbReference>
<dbReference type="Pfam" id="PF04054">
    <property type="entry name" value="Not1"/>
    <property type="match status" value="1"/>
</dbReference>
<dbReference type="Proteomes" id="UP001281761">
    <property type="component" value="Unassembled WGS sequence"/>
</dbReference>
<dbReference type="InterPro" id="IPR040398">
    <property type="entry name" value="Not1"/>
</dbReference>
<protein>
    <recommendedName>
        <fullName evidence="6">CCR4-NOT transcription complex subunit 1</fullName>
    </recommendedName>
</protein>
<dbReference type="EMBL" id="JARBJD010000011">
    <property type="protein sequence ID" value="KAK2962419.1"/>
    <property type="molecule type" value="Genomic_DNA"/>
</dbReference>
<evidence type="ECO:0000313" key="5">
    <source>
        <dbReference type="Proteomes" id="UP001281761"/>
    </source>
</evidence>
<feature type="domain" description="CCR4-Not complex component Not1 C-terminal" evidence="2">
    <location>
        <begin position="2573"/>
        <end position="2695"/>
    </location>
</feature>
<dbReference type="PANTHER" id="PTHR13162:SF8">
    <property type="entry name" value="CCR4-NOT TRANSCRIPTION COMPLEX SUBUNIT 1"/>
    <property type="match status" value="1"/>
</dbReference>
<dbReference type="InterPro" id="IPR007196">
    <property type="entry name" value="CCR4-Not_Not1_C"/>
</dbReference>
<feature type="region of interest" description="Disordered" evidence="1">
    <location>
        <begin position="2418"/>
        <end position="2445"/>
    </location>
</feature>
<dbReference type="InterPro" id="IPR032191">
    <property type="entry name" value="CNOT1_CAF1_bind"/>
</dbReference>
<evidence type="ECO:0000259" key="3">
    <source>
        <dbReference type="Pfam" id="PF16415"/>
    </source>
</evidence>
<comment type="caution">
    <text evidence="4">The sequence shown here is derived from an EMBL/GenBank/DDBJ whole genome shotgun (WGS) entry which is preliminary data.</text>
</comment>